<dbReference type="EMBL" id="JABBNB010000027">
    <property type="protein sequence ID" value="NMO03814.1"/>
    <property type="molecule type" value="Genomic_DNA"/>
</dbReference>
<keyword evidence="2" id="KW-0804">Transcription</keyword>
<dbReference type="SUPFAM" id="SSF46689">
    <property type="entry name" value="Homeodomain-like"/>
    <property type="match status" value="1"/>
</dbReference>
<evidence type="ECO:0000313" key="4">
    <source>
        <dbReference type="Proteomes" id="UP000550729"/>
    </source>
</evidence>
<reference evidence="3 4" key="1">
    <citation type="submission" date="2020-04" db="EMBL/GenBank/DDBJ databases">
        <title>Gordonia sp. nov. TBRC 11910.</title>
        <authorList>
            <person name="Suriyachadkun C."/>
        </authorList>
    </citation>
    <scope>NUCLEOTIDE SEQUENCE [LARGE SCALE GENOMIC DNA]</scope>
    <source>
        <strain evidence="3 4">TBRC 11910</strain>
    </source>
</reference>
<keyword evidence="1" id="KW-0805">Transcription regulation</keyword>
<evidence type="ECO:0000313" key="3">
    <source>
        <dbReference type="EMBL" id="NMO03814.1"/>
    </source>
</evidence>
<sequence length="209" mass="22818">MTLTTKGLATRQRIIQSTAEYLRSNDPGSATLDDIRVVTRTSKGQLFHYFPGGKEQLWLEVARFEADRVLDDQQPYLGALDSWESWEQWRTVLVARYRAQGKNCPLATLMGQVGETGTTEVVTALLQHWEDDVRQGILKLHSAQPRHGGIDAATLAAAFIAGIQGGVSVLRTTGDTAHLEAVLDVLFAALRTSVGTASVRQTRDGGSQV</sequence>
<dbReference type="PANTHER" id="PTHR47506:SF3">
    <property type="entry name" value="HTH-TYPE TRANSCRIPTIONAL REGULATOR LMRA"/>
    <property type="match status" value="1"/>
</dbReference>
<dbReference type="Gene3D" id="1.10.357.10">
    <property type="entry name" value="Tetracycline Repressor, domain 2"/>
    <property type="match status" value="1"/>
</dbReference>
<gene>
    <name evidence="3" type="ORF">HH308_21595</name>
</gene>
<accession>A0A848KYK4</accession>
<evidence type="ECO:0000256" key="2">
    <source>
        <dbReference type="ARBA" id="ARBA00023163"/>
    </source>
</evidence>
<dbReference type="InterPro" id="IPR009057">
    <property type="entry name" value="Homeodomain-like_sf"/>
</dbReference>
<dbReference type="Proteomes" id="UP000550729">
    <property type="component" value="Unassembled WGS sequence"/>
</dbReference>
<dbReference type="RefSeq" id="WP_170196323.1">
    <property type="nucleotide sequence ID" value="NZ_JABBNB010000027.1"/>
</dbReference>
<organism evidence="3 4">
    <name type="scientific">Gordonia asplenii</name>
    <dbReference type="NCBI Taxonomy" id="2725283"/>
    <lineage>
        <taxon>Bacteria</taxon>
        <taxon>Bacillati</taxon>
        <taxon>Actinomycetota</taxon>
        <taxon>Actinomycetes</taxon>
        <taxon>Mycobacteriales</taxon>
        <taxon>Gordoniaceae</taxon>
        <taxon>Gordonia</taxon>
    </lineage>
</organism>
<evidence type="ECO:0000256" key="1">
    <source>
        <dbReference type="ARBA" id="ARBA00023015"/>
    </source>
</evidence>
<dbReference type="InterPro" id="IPR036271">
    <property type="entry name" value="Tet_transcr_reg_TetR-rel_C_sf"/>
</dbReference>
<proteinExistence type="predicted"/>
<dbReference type="PANTHER" id="PTHR47506">
    <property type="entry name" value="TRANSCRIPTIONAL REGULATORY PROTEIN"/>
    <property type="match status" value="1"/>
</dbReference>
<name>A0A848KYK4_9ACTN</name>
<keyword evidence="4" id="KW-1185">Reference proteome</keyword>
<dbReference type="SUPFAM" id="SSF48498">
    <property type="entry name" value="Tetracyclin repressor-like, C-terminal domain"/>
    <property type="match status" value="1"/>
</dbReference>
<protein>
    <submittedName>
        <fullName evidence="3">TetR/AcrR family transcriptional regulator</fullName>
    </submittedName>
</protein>
<dbReference type="AlphaFoldDB" id="A0A848KYK4"/>
<comment type="caution">
    <text evidence="3">The sequence shown here is derived from an EMBL/GenBank/DDBJ whole genome shotgun (WGS) entry which is preliminary data.</text>
</comment>